<dbReference type="EMBL" id="JBGBPQ010000018">
    <property type="protein sequence ID" value="KAL1507121.1"/>
    <property type="molecule type" value="Genomic_DNA"/>
</dbReference>
<feature type="transmembrane region" description="Helical" evidence="1">
    <location>
        <begin position="465"/>
        <end position="482"/>
    </location>
</feature>
<gene>
    <name evidence="2" type="ORF">AB1Y20_007976</name>
</gene>
<keyword evidence="1" id="KW-0812">Transmembrane</keyword>
<feature type="transmembrane region" description="Helical" evidence="1">
    <location>
        <begin position="398"/>
        <end position="419"/>
    </location>
</feature>
<dbReference type="Proteomes" id="UP001515480">
    <property type="component" value="Unassembled WGS sequence"/>
</dbReference>
<organism evidence="2 3">
    <name type="scientific">Prymnesium parvum</name>
    <name type="common">Toxic golden alga</name>
    <dbReference type="NCBI Taxonomy" id="97485"/>
    <lineage>
        <taxon>Eukaryota</taxon>
        <taxon>Haptista</taxon>
        <taxon>Haptophyta</taxon>
        <taxon>Prymnesiophyceae</taxon>
        <taxon>Prymnesiales</taxon>
        <taxon>Prymnesiaceae</taxon>
        <taxon>Prymnesium</taxon>
    </lineage>
</organism>
<reference evidence="2 3" key="1">
    <citation type="journal article" date="2024" name="Science">
        <title>Giant polyketide synthase enzymes in the biosynthesis of giant marine polyether toxins.</title>
        <authorList>
            <person name="Fallon T.R."/>
            <person name="Shende V.V."/>
            <person name="Wierzbicki I.H."/>
            <person name="Pendleton A.L."/>
            <person name="Watervoot N.F."/>
            <person name="Auber R.P."/>
            <person name="Gonzalez D.J."/>
            <person name="Wisecaver J.H."/>
            <person name="Moore B.S."/>
        </authorList>
    </citation>
    <scope>NUCLEOTIDE SEQUENCE [LARGE SCALE GENOMIC DNA]</scope>
    <source>
        <strain evidence="2 3">12B1</strain>
    </source>
</reference>
<keyword evidence="1" id="KW-1133">Transmembrane helix</keyword>
<accession>A0AB34ISE0</accession>
<dbReference type="PANTHER" id="PTHR13304:SF0">
    <property type="entry name" value="GLYCOSYLPHOSPHATIDYLINOSITOL ANCHOR ATTACHMENT 1 PROTEIN"/>
    <property type="match status" value="1"/>
</dbReference>
<feature type="transmembrane region" description="Helical" evidence="1">
    <location>
        <begin position="349"/>
        <end position="368"/>
    </location>
</feature>
<dbReference type="AlphaFoldDB" id="A0AB34ISE0"/>
<proteinExistence type="predicted"/>
<keyword evidence="3" id="KW-1185">Reference proteome</keyword>
<evidence type="ECO:0000313" key="2">
    <source>
        <dbReference type="EMBL" id="KAL1507121.1"/>
    </source>
</evidence>
<feature type="transmembrane region" description="Helical" evidence="1">
    <location>
        <begin position="439"/>
        <end position="458"/>
    </location>
</feature>
<evidence type="ECO:0000313" key="3">
    <source>
        <dbReference type="Proteomes" id="UP001515480"/>
    </source>
</evidence>
<name>A0AB34ISE0_PRYPA</name>
<dbReference type="InterPro" id="IPR007246">
    <property type="entry name" value="Gaa1"/>
</dbReference>
<protein>
    <submittedName>
        <fullName evidence="2">Uncharacterized protein</fullName>
    </submittedName>
</protein>
<comment type="caution">
    <text evidence="2">The sequence shown here is derived from an EMBL/GenBank/DDBJ whole genome shotgun (WGS) entry which is preliminary data.</text>
</comment>
<keyword evidence="1" id="KW-0472">Membrane</keyword>
<evidence type="ECO:0000256" key="1">
    <source>
        <dbReference type="SAM" id="Phobius"/>
    </source>
</evidence>
<dbReference type="GO" id="GO:0016255">
    <property type="term" value="P:attachment of GPI anchor to protein"/>
    <property type="evidence" value="ECO:0007669"/>
    <property type="project" value="TreeGrafter"/>
</dbReference>
<sequence>MTSALFLLDLIAQPIYTDESALLAGMATPEHGDPPTSGEKQWNASEWFGRMAQLGLEPQRHPLHPRPGCSCASTSAVVRAQRGDGKEALLLAVQLSDSAEGSASDSRALALVLRLAARLRHEAWLAKDVQLLLHPCCACAAARAPACSSAPLRRHLAAQTLRAAVGRRRDGAALLAALDESRGGLLRAAVSVALPAAGGAVRVDVAGEDGRLPNLDAYAAVWKVARSAAVRVPLVLRSDEGSPRTAAWRWLPPRASRAAALARRFLHFALQLALGAPQGPHAEALAVDVDAISLREVRPSGRGSELSGEQLLGLLEGSVRAFSNLEEALHHSHYWYVLLQPDAFVPLKWAAPLFLALPLASLGLRAAAHRSAHRGRLAARATEEPTLADESLREAGRALAAALAATAAHAICAGLLWLWRRPPHHTAPHAAPPAEALGLVLSYQALWLLTVGLLVHAMRPQRDRPFAVAACCSAAFGAVVFTCFNIGLGLVGASALAISALVVLPVIHEPKSRCARFGVAVARIGAFACTTPAVRVFINRCILASCGWAFLPIERGAHVPNTHARIEMDEFLQRWT</sequence>
<feature type="transmembrane region" description="Helical" evidence="1">
    <location>
        <begin position="488"/>
        <end position="507"/>
    </location>
</feature>
<dbReference type="PANTHER" id="PTHR13304">
    <property type="entry name" value="GLYCOSYLPHOSPHATIDYLINOSITOL ANCHOR ATTACHMENT 1 PROTEIN"/>
    <property type="match status" value="1"/>
</dbReference>
<dbReference type="Pfam" id="PF04114">
    <property type="entry name" value="Gaa1"/>
    <property type="match status" value="1"/>
</dbReference>
<dbReference type="GO" id="GO:0042765">
    <property type="term" value="C:GPI-anchor transamidase complex"/>
    <property type="evidence" value="ECO:0007669"/>
    <property type="project" value="InterPro"/>
</dbReference>